<dbReference type="AlphaFoldDB" id="A0A8B9CSQ1"/>
<evidence type="ECO:0000313" key="3">
    <source>
        <dbReference type="Proteomes" id="UP000694426"/>
    </source>
</evidence>
<evidence type="ECO:0000313" key="2">
    <source>
        <dbReference type="Ensembl" id="ENSABRP00000024157.1"/>
    </source>
</evidence>
<keyword evidence="3" id="KW-1185">Reference proteome</keyword>
<accession>A0A8B9CSQ1</accession>
<feature type="region of interest" description="Disordered" evidence="1">
    <location>
        <begin position="70"/>
        <end position="100"/>
    </location>
</feature>
<protein>
    <submittedName>
        <fullName evidence="2">Uncharacterized protein</fullName>
    </submittedName>
</protein>
<organism evidence="2 3">
    <name type="scientific">Anser brachyrhynchus</name>
    <name type="common">Pink-footed goose</name>
    <dbReference type="NCBI Taxonomy" id="132585"/>
    <lineage>
        <taxon>Eukaryota</taxon>
        <taxon>Metazoa</taxon>
        <taxon>Chordata</taxon>
        <taxon>Craniata</taxon>
        <taxon>Vertebrata</taxon>
        <taxon>Euteleostomi</taxon>
        <taxon>Archelosauria</taxon>
        <taxon>Archosauria</taxon>
        <taxon>Dinosauria</taxon>
        <taxon>Saurischia</taxon>
        <taxon>Theropoda</taxon>
        <taxon>Coelurosauria</taxon>
        <taxon>Aves</taxon>
        <taxon>Neognathae</taxon>
        <taxon>Galloanserae</taxon>
        <taxon>Anseriformes</taxon>
        <taxon>Anatidae</taxon>
        <taxon>Anserinae</taxon>
        <taxon>Anser</taxon>
    </lineage>
</organism>
<feature type="region of interest" description="Disordered" evidence="1">
    <location>
        <begin position="1"/>
        <end position="33"/>
    </location>
</feature>
<evidence type="ECO:0000256" key="1">
    <source>
        <dbReference type="SAM" id="MobiDB-lite"/>
    </source>
</evidence>
<dbReference type="Ensembl" id="ENSABRT00000033926.1">
    <property type="protein sequence ID" value="ENSABRP00000024157.1"/>
    <property type="gene ID" value="ENSABRG00000020292.1"/>
</dbReference>
<reference evidence="2" key="2">
    <citation type="submission" date="2025-09" db="UniProtKB">
        <authorList>
            <consortium name="Ensembl"/>
        </authorList>
    </citation>
    <scope>IDENTIFICATION</scope>
</reference>
<feature type="region of interest" description="Disordered" evidence="1">
    <location>
        <begin position="158"/>
        <end position="180"/>
    </location>
</feature>
<proteinExistence type="predicted"/>
<feature type="compositionally biased region" description="Polar residues" evidence="1">
    <location>
        <begin position="1"/>
        <end position="12"/>
    </location>
</feature>
<name>A0A8B9CSQ1_9AVES</name>
<feature type="compositionally biased region" description="Polar residues" evidence="1">
    <location>
        <begin position="82"/>
        <end position="93"/>
    </location>
</feature>
<sequence>DPQSPTRAQPSGSAGHLQASPGEFHSALSLPQPGWGSKSRLRSVCLGDSWHIPLSAPGLTLPPFPTGGFCWGQAERGRDPHTLQTGPSPTASPRSCCPGTAPARSAVGEVMGMGGFGAKPFPAAGAGFPLLLCAAQATNFPSRRGWDQTRMLWAQGLPPKQTRRPPARHAPLTTMTQGFL</sequence>
<reference evidence="2" key="1">
    <citation type="submission" date="2025-08" db="UniProtKB">
        <authorList>
            <consortium name="Ensembl"/>
        </authorList>
    </citation>
    <scope>IDENTIFICATION</scope>
</reference>
<dbReference type="Proteomes" id="UP000694426">
    <property type="component" value="Unplaced"/>
</dbReference>